<reference evidence="1 2" key="1">
    <citation type="submission" date="2015-08" db="EMBL/GenBank/DDBJ databases">
        <title>Genome sequencing of Penicillium nordicum.</title>
        <authorList>
            <person name="Nguyen H.D."/>
            <person name="Seifert K.A."/>
        </authorList>
    </citation>
    <scope>NUCLEOTIDE SEQUENCE [LARGE SCALE GENOMIC DNA]</scope>
    <source>
        <strain evidence="1 2">DAOMC 185683</strain>
    </source>
</reference>
<evidence type="ECO:0000313" key="2">
    <source>
        <dbReference type="Proteomes" id="UP000037696"/>
    </source>
</evidence>
<dbReference type="Proteomes" id="UP000037696">
    <property type="component" value="Unassembled WGS sequence"/>
</dbReference>
<comment type="caution">
    <text evidence="1">The sequence shown here is derived from an EMBL/GenBank/DDBJ whole genome shotgun (WGS) entry which is preliminary data.</text>
</comment>
<dbReference type="OrthoDB" id="3796275at2759"/>
<protein>
    <submittedName>
        <fullName evidence="1">Uncharacterized protein</fullName>
    </submittedName>
</protein>
<sequence length="87" mass="10134">MVKLDAKYGWIPTYDESIFIRQAYDNNSWRIEYSPVIASDTKYTPTDDNTALAAKQCYFFPLGVGKRPQSATCYLFYSNIIQFKDLR</sequence>
<keyword evidence="2" id="KW-1185">Reference proteome</keyword>
<dbReference type="AlphaFoldDB" id="A0A0N0RXH0"/>
<gene>
    <name evidence="1" type="ORF">ACN38_g12231</name>
</gene>
<proteinExistence type="predicted"/>
<evidence type="ECO:0000313" key="1">
    <source>
        <dbReference type="EMBL" id="KOS36995.1"/>
    </source>
</evidence>
<organism evidence="1 2">
    <name type="scientific">Penicillium nordicum</name>
    <dbReference type="NCBI Taxonomy" id="229535"/>
    <lineage>
        <taxon>Eukaryota</taxon>
        <taxon>Fungi</taxon>
        <taxon>Dikarya</taxon>
        <taxon>Ascomycota</taxon>
        <taxon>Pezizomycotina</taxon>
        <taxon>Eurotiomycetes</taxon>
        <taxon>Eurotiomycetidae</taxon>
        <taxon>Eurotiales</taxon>
        <taxon>Aspergillaceae</taxon>
        <taxon>Penicillium</taxon>
    </lineage>
</organism>
<accession>A0A0N0RXH0</accession>
<dbReference type="EMBL" id="LHQQ01000366">
    <property type="protein sequence ID" value="KOS36995.1"/>
    <property type="molecule type" value="Genomic_DNA"/>
</dbReference>
<name>A0A0N0RXH0_9EURO</name>